<dbReference type="SUPFAM" id="SSF53795">
    <property type="entry name" value="PEP carboxykinase-like"/>
    <property type="match status" value="1"/>
</dbReference>
<dbReference type="PANTHER" id="PTHR30031">
    <property type="entry name" value="PHOSPHOENOLPYRUVATE CARBOXYKINASE ATP"/>
    <property type="match status" value="1"/>
</dbReference>
<dbReference type="PANTHER" id="PTHR30031:SF0">
    <property type="entry name" value="PHOSPHOENOLPYRUVATE CARBOXYKINASE (ATP)"/>
    <property type="match status" value="1"/>
</dbReference>
<evidence type="ECO:0000313" key="3">
    <source>
        <dbReference type="Proteomes" id="UP000231246"/>
    </source>
</evidence>
<protein>
    <recommendedName>
        <fullName evidence="4">Phosphoenolpyruvate carboxykinase (ATP)</fullName>
    </recommendedName>
</protein>
<evidence type="ECO:0000256" key="1">
    <source>
        <dbReference type="SAM" id="MobiDB-lite"/>
    </source>
</evidence>
<sequence length="61" mass="6759">MSRKQQSFISYRDHIPNHVKSGTGPHPKTIVFLTADAFGVLPPISKLNKNSAAYHFLSGLH</sequence>
<accession>A0A2H0BVY3</accession>
<dbReference type="Gene3D" id="3.90.228.20">
    <property type="match status" value="1"/>
</dbReference>
<evidence type="ECO:0000313" key="2">
    <source>
        <dbReference type="EMBL" id="PIP61128.1"/>
    </source>
</evidence>
<proteinExistence type="predicted"/>
<evidence type="ECO:0008006" key="4">
    <source>
        <dbReference type="Google" id="ProtNLM"/>
    </source>
</evidence>
<dbReference type="GO" id="GO:0006094">
    <property type="term" value="P:gluconeogenesis"/>
    <property type="evidence" value="ECO:0007669"/>
    <property type="project" value="InterPro"/>
</dbReference>
<dbReference type="GO" id="GO:0004612">
    <property type="term" value="F:phosphoenolpyruvate carboxykinase (ATP) activity"/>
    <property type="evidence" value="ECO:0007669"/>
    <property type="project" value="InterPro"/>
</dbReference>
<dbReference type="EMBL" id="PCTA01000034">
    <property type="protein sequence ID" value="PIP61128.1"/>
    <property type="molecule type" value="Genomic_DNA"/>
</dbReference>
<dbReference type="InterPro" id="IPR001272">
    <property type="entry name" value="PEP_carboxykinase_ATP"/>
</dbReference>
<dbReference type="GO" id="GO:0005524">
    <property type="term" value="F:ATP binding"/>
    <property type="evidence" value="ECO:0007669"/>
    <property type="project" value="InterPro"/>
</dbReference>
<organism evidence="2 3">
    <name type="scientific">Candidatus Roizmanbacteria bacterium CG22_combo_CG10-13_8_21_14_all_38_20</name>
    <dbReference type="NCBI Taxonomy" id="1974862"/>
    <lineage>
        <taxon>Bacteria</taxon>
        <taxon>Candidatus Roizmaniibacteriota</taxon>
    </lineage>
</organism>
<reference evidence="2 3" key="1">
    <citation type="submission" date="2017-09" db="EMBL/GenBank/DDBJ databases">
        <title>Depth-based differentiation of microbial function through sediment-hosted aquifers and enrichment of novel symbionts in the deep terrestrial subsurface.</title>
        <authorList>
            <person name="Probst A.J."/>
            <person name="Ladd B."/>
            <person name="Jarett J.K."/>
            <person name="Geller-Mcgrath D.E."/>
            <person name="Sieber C.M."/>
            <person name="Emerson J.B."/>
            <person name="Anantharaman K."/>
            <person name="Thomas B.C."/>
            <person name="Malmstrom R."/>
            <person name="Stieglmeier M."/>
            <person name="Klingl A."/>
            <person name="Woyke T."/>
            <person name="Ryan C.M."/>
            <person name="Banfield J.F."/>
        </authorList>
    </citation>
    <scope>NUCLEOTIDE SEQUENCE [LARGE SCALE GENOMIC DNA]</scope>
    <source>
        <strain evidence="2">CG22_combo_CG10-13_8_21_14_all_38_20</strain>
    </source>
</reference>
<feature type="region of interest" description="Disordered" evidence="1">
    <location>
        <begin position="1"/>
        <end position="22"/>
    </location>
</feature>
<dbReference type="InterPro" id="IPR013035">
    <property type="entry name" value="PEP_carboxykinase_C"/>
</dbReference>
<dbReference type="Pfam" id="PF01293">
    <property type="entry name" value="PEPCK_ATP"/>
    <property type="match status" value="1"/>
</dbReference>
<name>A0A2H0BVY3_9BACT</name>
<dbReference type="Proteomes" id="UP000231246">
    <property type="component" value="Unassembled WGS sequence"/>
</dbReference>
<dbReference type="AlphaFoldDB" id="A0A2H0BVY3"/>
<gene>
    <name evidence="2" type="ORF">COW99_05915</name>
</gene>
<dbReference type="GO" id="GO:0005829">
    <property type="term" value="C:cytosol"/>
    <property type="evidence" value="ECO:0007669"/>
    <property type="project" value="TreeGrafter"/>
</dbReference>
<comment type="caution">
    <text evidence="2">The sequence shown here is derived from an EMBL/GenBank/DDBJ whole genome shotgun (WGS) entry which is preliminary data.</text>
</comment>